<evidence type="ECO:0000313" key="9">
    <source>
        <dbReference type="EMBL" id="JAI60634.1"/>
    </source>
</evidence>
<feature type="short sequence motif" description="FFD box" evidence="2">
    <location>
        <begin position="407"/>
        <end position="423"/>
    </location>
</feature>
<dbReference type="PROSITE" id="PS51512">
    <property type="entry name" value="DFDF"/>
    <property type="match status" value="1"/>
</dbReference>
<comment type="similarity">
    <text evidence="1">Belongs to the LSM14 family.</text>
</comment>
<evidence type="ECO:0000259" key="5">
    <source>
        <dbReference type="PROSITE" id="PS51512"/>
    </source>
</evidence>
<dbReference type="GO" id="GO:0000932">
    <property type="term" value="C:P-body"/>
    <property type="evidence" value="ECO:0007669"/>
    <property type="project" value="TreeGrafter"/>
</dbReference>
<dbReference type="InterPro" id="IPR025768">
    <property type="entry name" value="TFG_box"/>
</dbReference>
<dbReference type="SMART" id="SM01271">
    <property type="entry name" value="LSM14"/>
    <property type="match status" value="1"/>
</dbReference>
<dbReference type="CDD" id="cd01736">
    <property type="entry name" value="LSm14_N"/>
    <property type="match status" value="1"/>
</dbReference>
<accession>A0A0P4VXH5</accession>
<evidence type="ECO:0000259" key="6">
    <source>
        <dbReference type="PROSITE" id="PS51513"/>
    </source>
</evidence>
<feature type="compositionally biased region" description="Low complexity" evidence="4">
    <location>
        <begin position="265"/>
        <end position="316"/>
    </location>
</feature>
<dbReference type="SMART" id="SM01199">
    <property type="entry name" value="FDF"/>
    <property type="match status" value="1"/>
</dbReference>
<evidence type="ECO:0000259" key="7">
    <source>
        <dbReference type="PROSITE" id="PS51536"/>
    </source>
</evidence>
<evidence type="ECO:0000256" key="2">
    <source>
        <dbReference type="PROSITE-ProRule" id="PRU00846"/>
    </source>
</evidence>
<dbReference type="PANTHER" id="PTHR13586:SF0">
    <property type="entry name" value="TRAILER HITCH, ISOFORM H"/>
    <property type="match status" value="1"/>
</dbReference>
<feature type="short sequence motif" description="TFG box" evidence="3">
    <location>
        <begin position="431"/>
        <end position="451"/>
    </location>
</feature>
<dbReference type="PANTHER" id="PTHR13586">
    <property type="entry name" value="SCD6 PROTEIN-RELATED"/>
    <property type="match status" value="1"/>
</dbReference>
<feature type="domain" description="Sm" evidence="8">
    <location>
        <begin position="1"/>
        <end position="81"/>
    </location>
</feature>
<evidence type="ECO:0008006" key="10">
    <source>
        <dbReference type="Google" id="ProtNLM"/>
    </source>
</evidence>
<reference evidence="9" key="1">
    <citation type="submission" date="2015-09" db="EMBL/GenBank/DDBJ databases">
        <title>Scylla olivacea transcriptome.</title>
        <authorList>
            <person name="Ikhwanuddin M."/>
        </authorList>
    </citation>
    <scope>NUCLEOTIDE SEQUENCE</scope>
</reference>
<dbReference type="EMBL" id="GDRN01089578">
    <property type="protein sequence ID" value="JAI60634.1"/>
    <property type="molecule type" value="Transcribed_RNA"/>
</dbReference>
<feature type="domain" description="DFDF" evidence="5">
    <location>
        <begin position="349"/>
        <end position="385"/>
    </location>
</feature>
<evidence type="ECO:0000256" key="1">
    <source>
        <dbReference type="ARBA" id="ARBA00010415"/>
    </source>
</evidence>
<dbReference type="Pfam" id="PF09532">
    <property type="entry name" value="FDF"/>
    <property type="match status" value="1"/>
</dbReference>
<evidence type="ECO:0000256" key="4">
    <source>
        <dbReference type="SAM" id="MobiDB-lite"/>
    </source>
</evidence>
<evidence type="ECO:0000256" key="3">
    <source>
        <dbReference type="PROSITE-ProRule" id="PRU00869"/>
    </source>
</evidence>
<dbReference type="InterPro" id="IPR010920">
    <property type="entry name" value="LSM_dom_sf"/>
</dbReference>
<feature type="compositionally biased region" description="Gly residues" evidence="4">
    <location>
        <begin position="534"/>
        <end position="543"/>
    </location>
</feature>
<feature type="compositionally biased region" description="Low complexity" evidence="4">
    <location>
        <begin position="330"/>
        <end position="349"/>
    </location>
</feature>
<dbReference type="InterPro" id="IPR047575">
    <property type="entry name" value="Sm"/>
</dbReference>
<dbReference type="InterPro" id="IPR025609">
    <property type="entry name" value="Lsm14-like_N"/>
</dbReference>
<name>A0A0P4VXH5_SCYOL</name>
<dbReference type="PROSITE" id="PS51513">
    <property type="entry name" value="FFD"/>
    <property type="match status" value="1"/>
</dbReference>
<feature type="compositionally biased region" description="Polar residues" evidence="4">
    <location>
        <begin position="150"/>
        <end position="159"/>
    </location>
</feature>
<dbReference type="SUPFAM" id="SSF50182">
    <property type="entry name" value="Sm-like ribonucleoproteins"/>
    <property type="match status" value="1"/>
</dbReference>
<dbReference type="GO" id="GO:0034063">
    <property type="term" value="P:stress granule assembly"/>
    <property type="evidence" value="ECO:0007669"/>
    <property type="project" value="TreeGrafter"/>
</dbReference>
<dbReference type="InterPro" id="IPR025761">
    <property type="entry name" value="FFD_box"/>
</dbReference>
<sequence length="560" mass="59387">MSGPIPFLGSKISLISKSEIRYEGILYTIDAQESIIALAKVRSFGTEDRPTEMPVPARDEVYEYIIFRGTDIKKIEVCDTPKQPTLPGGLHNDPAIVQHSAPAVPSSFQAAPFSRQSLGPIGGSLGLSYGSYGQSITQQGIPGAGGFPMGSTSQPSELSTVGGSGGSGVGSLDQPSGTAPVAVPAPIGPPPQSGAHAIHQTDILVGSRSSTPTARKSPVSDAGVQVSPPPNREEKKKSSQQRQPQQERSQRNGSQVGPPRRGNVPQQQQQHQQQQQQMGHQQGQQQGQPGMHQGQGHQQHQQHYTNNQYYQYQQYQGRGGGMNRGRGSRRPSGQRGRGQSFNNQGNRQRQFQDRQLFEKDYDFEQANEEFEELRNQLARTKIAENGDKKDDSGHETTAGDVEDDSLICYDKTKSFFDSISCEAIERSKGKSQRPDWRLERKINVETFGVSSARRGYYPRGRGGYYRGGYYRTYNYNHGYYRGGGGYRGGRGGGGSGAGRGVATVGAGSGGAAPAPGAAAATVLPATAVAAAAGGGGGGGGGGSSAVDSSEGATAAPVNDN</sequence>
<dbReference type="InterPro" id="IPR025762">
    <property type="entry name" value="DFDF"/>
</dbReference>
<dbReference type="Gene3D" id="2.30.30.100">
    <property type="match status" value="1"/>
</dbReference>
<dbReference type="InterPro" id="IPR019050">
    <property type="entry name" value="FDF_dom"/>
</dbReference>
<protein>
    <recommendedName>
        <fullName evidence="10">FFD box profile domain-containing protein</fullName>
    </recommendedName>
</protein>
<feature type="region of interest" description="Disordered" evidence="4">
    <location>
        <begin position="534"/>
        <end position="560"/>
    </location>
</feature>
<organism evidence="9">
    <name type="scientific">Scylla olivacea</name>
    <name type="common">Orange mud crab</name>
    <name type="synonym">Cancer olivacea</name>
    <dbReference type="NCBI Taxonomy" id="85551"/>
    <lineage>
        <taxon>Eukaryota</taxon>
        <taxon>Metazoa</taxon>
        <taxon>Ecdysozoa</taxon>
        <taxon>Arthropoda</taxon>
        <taxon>Crustacea</taxon>
        <taxon>Multicrustacea</taxon>
        <taxon>Malacostraca</taxon>
        <taxon>Eumalacostraca</taxon>
        <taxon>Eucarida</taxon>
        <taxon>Decapoda</taxon>
        <taxon>Pleocyemata</taxon>
        <taxon>Brachyura</taxon>
        <taxon>Eubrachyura</taxon>
        <taxon>Portunoidea</taxon>
        <taxon>Portunidae</taxon>
        <taxon>Portuninae</taxon>
        <taxon>Scylla</taxon>
    </lineage>
</organism>
<dbReference type="PROSITE" id="PS52002">
    <property type="entry name" value="SM"/>
    <property type="match status" value="1"/>
</dbReference>
<dbReference type="GO" id="GO:0033962">
    <property type="term" value="P:P-body assembly"/>
    <property type="evidence" value="ECO:0007669"/>
    <property type="project" value="TreeGrafter"/>
</dbReference>
<dbReference type="GO" id="GO:0003729">
    <property type="term" value="F:mRNA binding"/>
    <property type="evidence" value="ECO:0007669"/>
    <property type="project" value="TreeGrafter"/>
</dbReference>
<dbReference type="Pfam" id="PF12701">
    <property type="entry name" value="LSM14"/>
    <property type="match status" value="1"/>
</dbReference>
<evidence type="ECO:0000259" key="8">
    <source>
        <dbReference type="PROSITE" id="PS52002"/>
    </source>
</evidence>
<feature type="region of interest" description="Disordered" evidence="4">
    <location>
        <begin position="140"/>
        <end position="352"/>
    </location>
</feature>
<dbReference type="PROSITE" id="PS51536">
    <property type="entry name" value="TFG"/>
    <property type="match status" value="1"/>
</dbReference>
<feature type="domain" description="FFD box profile" evidence="6">
    <location>
        <begin position="407"/>
        <end position="423"/>
    </location>
</feature>
<feature type="domain" description="TFG box profile" evidence="7">
    <location>
        <begin position="431"/>
        <end position="451"/>
    </location>
</feature>
<proteinExistence type="inferred from homology"/>
<dbReference type="AlphaFoldDB" id="A0A0P4VXH5"/>